<dbReference type="CDD" id="cd07385">
    <property type="entry name" value="MPP_YkuE_C"/>
    <property type="match status" value="1"/>
</dbReference>
<keyword evidence="5" id="KW-1185">Reference proteome</keyword>
<feature type="region of interest" description="Disordered" evidence="1">
    <location>
        <begin position="13"/>
        <end position="33"/>
    </location>
</feature>
<dbReference type="GO" id="GO:0008758">
    <property type="term" value="F:UDP-2,3-diacylglucosamine hydrolase activity"/>
    <property type="evidence" value="ECO:0007669"/>
    <property type="project" value="TreeGrafter"/>
</dbReference>
<name>A0A0U1CZC9_9MYCO</name>
<dbReference type="GO" id="GO:0009245">
    <property type="term" value="P:lipid A biosynthetic process"/>
    <property type="evidence" value="ECO:0007669"/>
    <property type="project" value="TreeGrafter"/>
</dbReference>
<evidence type="ECO:0000313" key="5">
    <source>
        <dbReference type="Proteomes" id="UP000199601"/>
    </source>
</evidence>
<sequence length="349" mass="37710">MADASSMAPLLGSPLRGWGRPHTSPLRGPRRRGALPTLLRTGAVALGSAVVGIGYAAVVERNAFVLREITMPVLTPGSTPLRVLHISDLHMLPNQRRKQAWLRELSNWEPDLVVNTGDNLAHPKAVPAVVQALGDLLSRPGVFVFGSNDYFGPRLKNPLNYVTNPSHRVHGEPLPWQDLRAAFTERGWLDLTHTRREFEVAGLHVAAAGVDDPHIDRDRYETIAGPASPAANLRLGLTHSPEPRVLDRFAADGYQLVMAGHTHGGQVCLPLYGALVTNCGLDRSRAKGPSRWGAHMQLHVSGGIGTSPFAPVRFCCRPEATLLTLIATPMGGRDSASDLSRSQPTVSVR</sequence>
<evidence type="ECO:0000256" key="2">
    <source>
        <dbReference type="SAM" id="Phobius"/>
    </source>
</evidence>
<evidence type="ECO:0000259" key="3">
    <source>
        <dbReference type="Pfam" id="PF00149"/>
    </source>
</evidence>
<dbReference type="AlphaFoldDB" id="A0A0U1CZC9"/>
<dbReference type="SUPFAM" id="SSF56300">
    <property type="entry name" value="Metallo-dependent phosphatases"/>
    <property type="match status" value="1"/>
</dbReference>
<evidence type="ECO:0000256" key="1">
    <source>
        <dbReference type="SAM" id="MobiDB-lite"/>
    </source>
</evidence>
<dbReference type="FunFam" id="3.60.21.10:FF:000046">
    <property type="entry name" value="Metallophosphoesterase"/>
    <property type="match status" value="1"/>
</dbReference>
<protein>
    <submittedName>
        <fullName evidence="4">Secreted protein</fullName>
    </submittedName>
</protein>
<dbReference type="InterPro" id="IPR051158">
    <property type="entry name" value="Metallophosphoesterase_sf"/>
</dbReference>
<keyword evidence="2" id="KW-0812">Transmembrane</keyword>
<feature type="domain" description="Calcineurin-like phosphoesterase" evidence="3">
    <location>
        <begin position="81"/>
        <end position="264"/>
    </location>
</feature>
<dbReference type="GO" id="GO:0016020">
    <property type="term" value="C:membrane"/>
    <property type="evidence" value="ECO:0007669"/>
    <property type="project" value="GOC"/>
</dbReference>
<dbReference type="PANTHER" id="PTHR31302">
    <property type="entry name" value="TRANSMEMBRANE PROTEIN WITH METALLOPHOSPHOESTERASE DOMAIN-RELATED"/>
    <property type="match status" value="1"/>
</dbReference>
<evidence type="ECO:0000313" key="4">
    <source>
        <dbReference type="EMBL" id="CQD05151.1"/>
    </source>
</evidence>
<keyword evidence="2" id="KW-0472">Membrane</keyword>
<dbReference type="Proteomes" id="UP000199601">
    <property type="component" value="Unassembled WGS sequence"/>
</dbReference>
<accession>A0A0U1CZC9</accession>
<gene>
    <name evidence="4" type="ORF">BN000_01000</name>
</gene>
<dbReference type="Gene3D" id="3.60.21.10">
    <property type="match status" value="1"/>
</dbReference>
<dbReference type="InterPro" id="IPR004843">
    <property type="entry name" value="Calcineurin-like_PHP"/>
</dbReference>
<proteinExistence type="predicted"/>
<organism evidence="4 5">
    <name type="scientific">Mycobacterium europaeum</name>
    <dbReference type="NCBI Taxonomy" id="761804"/>
    <lineage>
        <taxon>Bacteria</taxon>
        <taxon>Bacillati</taxon>
        <taxon>Actinomycetota</taxon>
        <taxon>Actinomycetes</taxon>
        <taxon>Mycobacteriales</taxon>
        <taxon>Mycobacteriaceae</taxon>
        <taxon>Mycobacterium</taxon>
        <taxon>Mycobacterium simiae complex</taxon>
    </lineage>
</organism>
<dbReference type="InterPro" id="IPR029052">
    <property type="entry name" value="Metallo-depent_PP-like"/>
</dbReference>
<dbReference type="PANTHER" id="PTHR31302:SF20">
    <property type="entry name" value="CONSERVED PROTEIN"/>
    <property type="match status" value="1"/>
</dbReference>
<dbReference type="EMBL" id="CTEC01000001">
    <property type="protein sequence ID" value="CQD05151.1"/>
    <property type="molecule type" value="Genomic_DNA"/>
</dbReference>
<keyword evidence="2" id="KW-1133">Transmembrane helix</keyword>
<dbReference type="Pfam" id="PF00149">
    <property type="entry name" value="Metallophos"/>
    <property type="match status" value="1"/>
</dbReference>
<reference evidence="5" key="1">
    <citation type="submission" date="2015-03" db="EMBL/GenBank/DDBJ databases">
        <authorList>
            <person name="Urmite Genomes"/>
        </authorList>
    </citation>
    <scope>NUCLEOTIDE SEQUENCE [LARGE SCALE GENOMIC DNA]</scope>
    <source>
        <strain evidence="5">CSUR P1344</strain>
    </source>
</reference>
<feature type="transmembrane region" description="Helical" evidence="2">
    <location>
        <begin position="37"/>
        <end position="58"/>
    </location>
</feature>